<keyword evidence="2 5" id="KW-0812">Transmembrane</keyword>
<name>A0A2H0LX46_9BACT</name>
<reference evidence="6 7" key="1">
    <citation type="submission" date="2017-09" db="EMBL/GenBank/DDBJ databases">
        <title>Depth-based differentiation of microbial function through sediment-hosted aquifers and enrichment of novel symbionts in the deep terrestrial subsurface.</title>
        <authorList>
            <person name="Probst A.J."/>
            <person name="Ladd B."/>
            <person name="Jarett J.K."/>
            <person name="Geller-Mcgrath D.E."/>
            <person name="Sieber C.M."/>
            <person name="Emerson J.B."/>
            <person name="Anantharaman K."/>
            <person name="Thomas B.C."/>
            <person name="Malmstrom R."/>
            <person name="Stieglmeier M."/>
            <person name="Klingl A."/>
            <person name="Woyke T."/>
            <person name="Ryan C.M."/>
            <person name="Banfield J.F."/>
        </authorList>
    </citation>
    <scope>NUCLEOTIDE SEQUENCE [LARGE SCALE GENOMIC DNA]</scope>
    <source>
        <strain evidence="6">CG11_big_fil_rev_8_21_14_0_20_42_13</strain>
    </source>
</reference>
<feature type="transmembrane region" description="Helical" evidence="5">
    <location>
        <begin position="360"/>
        <end position="382"/>
    </location>
</feature>
<feature type="transmembrane region" description="Helical" evidence="5">
    <location>
        <begin position="52"/>
        <end position="75"/>
    </location>
</feature>
<keyword evidence="3 5" id="KW-1133">Transmembrane helix</keyword>
<evidence type="ECO:0000313" key="7">
    <source>
        <dbReference type="Proteomes" id="UP000229641"/>
    </source>
</evidence>
<gene>
    <name evidence="6" type="ORF">COV72_05630</name>
</gene>
<feature type="transmembrane region" description="Helical" evidence="5">
    <location>
        <begin position="290"/>
        <end position="315"/>
    </location>
</feature>
<evidence type="ECO:0000256" key="4">
    <source>
        <dbReference type="ARBA" id="ARBA00023136"/>
    </source>
</evidence>
<dbReference type="PIRSF" id="PIRSF006060">
    <property type="entry name" value="AA_transporter"/>
    <property type="match status" value="1"/>
</dbReference>
<dbReference type="AlphaFoldDB" id="A0A2H0LX46"/>
<dbReference type="EMBL" id="PCWA01000081">
    <property type="protein sequence ID" value="PIQ88956.1"/>
    <property type="molecule type" value="Genomic_DNA"/>
</dbReference>
<dbReference type="InterPro" id="IPR002293">
    <property type="entry name" value="AA/rel_permease1"/>
</dbReference>
<feature type="transmembrane region" description="Helical" evidence="5">
    <location>
        <begin position="134"/>
        <end position="154"/>
    </location>
</feature>
<protein>
    <recommendedName>
        <fullName evidence="8">Amino acid permease</fullName>
    </recommendedName>
</protein>
<dbReference type="GO" id="GO:0016020">
    <property type="term" value="C:membrane"/>
    <property type="evidence" value="ECO:0007669"/>
    <property type="project" value="UniProtKB-SubCell"/>
</dbReference>
<evidence type="ECO:0000313" key="6">
    <source>
        <dbReference type="EMBL" id="PIQ88956.1"/>
    </source>
</evidence>
<organism evidence="6 7">
    <name type="scientific">Candidatus Ghiorseimicrobium undicola</name>
    <dbReference type="NCBI Taxonomy" id="1974746"/>
    <lineage>
        <taxon>Bacteria</taxon>
        <taxon>Pseudomonadati</taxon>
        <taxon>Candidatus Omnitrophota</taxon>
        <taxon>Candidatus Ghiorseimicrobium</taxon>
    </lineage>
</organism>
<dbReference type="PANTHER" id="PTHR11785:SF512">
    <property type="entry name" value="SOBREMESA, ISOFORM B"/>
    <property type="match status" value="1"/>
</dbReference>
<dbReference type="Proteomes" id="UP000229641">
    <property type="component" value="Unassembled WGS sequence"/>
</dbReference>
<evidence type="ECO:0000256" key="3">
    <source>
        <dbReference type="ARBA" id="ARBA00022989"/>
    </source>
</evidence>
<feature type="transmembrane region" description="Helical" evidence="5">
    <location>
        <begin position="96"/>
        <end position="122"/>
    </location>
</feature>
<feature type="transmembrane region" description="Helical" evidence="5">
    <location>
        <begin position="240"/>
        <end position="261"/>
    </location>
</feature>
<dbReference type="GO" id="GO:0015179">
    <property type="term" value="F:L-amino acid transmembrane transporter activity"/>
    <property type="evidence" value="ECO:0007669"/>
    <property type="project" value="TreeGrafter"/>
</dbReference>
<accession>A0A2H0LX46</accession>
<sequence length="450" mass="48557">MSNLTRCTPVGRADFRQALGLWDSVAIITAIVVGVGIFRTPAEVAGYLSHPAVILAAWLLGGIICLLGALCYAELSAAFPKTGGNYIYLRQAYGKLPAFLFAWAEFFAIRTGSIAAVAFIGAEYLQSFLSINASFIKPMAVFIVLFLSCINMFGLRGGKKVHNVFTALNIAALISIILSGFIFRRGDMSHFFAGSVSLDGNILRALGLALIPILWTYGGWHENTFMSEETNAAAKTIPRALIIAILIITLLYLAVNFFYIYMMPVKDLSASAIIGSDIFNLLYGPGGRKIFEALVVAASLGSINAMIITGARITFAASEDSPFFSSIAKLSSKHGVPQRAIAINAAWCLLLIALGNFNKLLFFTGILVWLFFAAAAAGIFVLRKKSPGLNRPYKVPGYPATPAVFALICAALFINALIFNPLPSIFGLFLLLSGVPVYFLSCLRQRRKNG</sequence>
<proteinExistence type="predicted"/>
<keyword evidence="4 5" id="KW-0472">Membrane</keyword>
<dbReference type="Gene3D" id="1.20.1740.10">
    <property type="entry name" value="Amino acid/polyamine transporter I"/>
    <property type="match status" value="1"/>
</dbReference>
<evidence type="ECO:0000256" key="5">
    <source>
        <dbReference type="SAM" id="Phobius"/>
    </source>
</evidence>
<evidence type="ECO:0008006" key="8">
    <source>
        <dbReference type="Google" id="ProtNLM"/>
    </source>
</evidence>
<dbReference type="PANTHER" id="PTHR11785">
    <property type="entry name" value="AMINO ACID TRANSPORTER"/>
    <property type="match status" value="1"/>
</dbReference>
<comment type="subcellular location">
    <subcellularLocation>
        <location evidence="1">Membrane</location>
        <topology evidence="1">Multi-pass membrane protein</topology>
    </subcellularLocation>
</comment>
<feature type="transmembrane region" description="Helical" evidence="5">
    <location>
        <begin position="403"/>
        <end position="419"/>
    </location>
</feature>
<evidence type="ECO:0000256" key="2">
    <source>
        <dbReference type="ARBA" id="ARBA00022692"/>
    </source>
</evidence>
<dbReference type="Pfam" id="PF13520">
    <property type="entry name" value="AA_permease_2"/>
    <property type="match status" value="1"/>
</dbReference>
<evidence type="ECO:0000256" key="1">
    <source>
        <dbReference type="ARBA" id="ARBA00004141"/>
    </source>
</evidence>
<feature type="transmembrane region" description="Helical" evidence="5">
    <location>
        <begin position="161"/>
        <end position="182"/>
    </location>
</feature>
<dbReference type="InterPro" id="IPR050598">
    <property type="entry name" value="AminoAcid_Transporter"/>
</dbReference>
<feature type="transmembrane region" description="Helical" evidence="5">
    <location>
        <begin position="21"/>
        <end position="40"/>
    </location>
</feature>
<feature type="transmembrane region" description="Helical" evidence="5">
    <location>
        <begin position="202"/>
        <end position="220"/>
    </location>
</feature>
<comment type="caution">
    <text evidence="6">The sequence shown here is derived from an EMBL/GenBank/DDBJ whole genome shotgun (WGS) entry which is preliminary data.</text>
</comment>
<feature type="transmembrane region" description="Helical" evidence="5">
    <location>
        <begin position="425"/>
        <end position="443"/>
    </location>
</feature>